<organism evidence="1 2">
    <name type="scientific">Trichonephila inaurata madagascariensis</name>
    <dbReference type="NCBI Taxonomy" id="2747483"/>
    <lineage>
        <taxon>Eukaryota</taxon>
        <taxon>Metazoa</taxon>
        <taxon>Ecdysozoa</taxon>
        <taxon>Arthropoda</taxon>
        <taxon>Chelicerata</taxon>
        <taxon>Arachnida</taxon>
        <taxon>Araneae</taxon>
        <taxon>Araneomorphae</taxon>
        <taxon>Entelegynae</taxon>
        <taxon>Araneoidea</taxon>
        <taxon>Nephilidae</taxon>
        <taxon>Trichonephila</taxon>
        <taxon>Trichonephila inaurata</taxon>
    </lineage>
</organism>
<evidence type="ECO:0000313" key="1">
    <source>
        <dbReference type="EMBL" id="GFY37385.1"/>
    </source>
</evidence>
<dbReference type="EMBL" id="BMAV01000281">
    <property type="protein sequence ID" value="GFY37385.1"/>
    <property type="molecule type" value="Genomic_DNA"/>
</dbReference>
<dbReference type="OrthoDB" id="6767820at2759"/>
<sequence length="83" mass="9798">MNRSVGWCLVQGYKALQHFSSYSTVKNWYNECNRGRRSIHDEFRVRCPKPVVVPETTNAVCKLIKQDLHVSYREIDVSLDIRR</sequence>
<evidence type="ECO:0000313" key="2">
    <source>
        <dbReference type="Proteomes" id="UP000886998"/>
    </source>
</evidence>
<gene>
    <name evidence="1" type="ORF">TNIN_329351</name>
</gene>
<accession>A0A8X6WLX4</accession>
<proteinExistence type="predicted"/>
<comment type="caution">
    <text evidence="1">The sequence shown here is derived from an EMBL/GenBank/DDBJ whole genome shotgun (WGS) entry which is preliminary data.</text>
</comment>
<dbReference type="Proteomes" id="UP000886998">
    <property type="component" value="Unassembled WGS sequence"/>
</dbReference>
<name>A0A8X6WLX4_9ARAC</name>
<protein>
    <submittedName>
        <fullName evidence="1">Uncharacterized protein</fullName>
    </submittedName>
</protein>
<dbReference type="AlphaFoldDB" id="A0A8X6WLX4"/>
<keyword evidence="2" id="KW-1185">Reference proteome</keyword>
<reference evidence="1" key="1">
    <citation type="submission" date="2020-08" db="EMBL/GenBank/DDBJ databases">
        <title>Multicomponent nature underlies the extraordinary mechanical properties of spider dragline silk.</title>
        <authorList>
            <person name="Kono N."/>
            <person name="Nakamura H."/>
            <person name="Mori M."/>
            <person name="Yoshida Y."/>
            <person name="Ohtoshi R."/>
            <person name="Malay A.D."/>
            <person name="Moran D.A.P."/>
            <person name="Tomita M."/>
            <person name="Numata K."/>
            <person name="Arakawa K."/>
        </authorList>
    </citation>
    <scope>NUCLEOTIDE SEQUENCE</scope>
</reference>